<dbReference type="SUPFAM" id="SSF53098">
    <property type="entry name" value="Ribonuclease H-like"/>
    <property type="match status" value="1"/>
</dbReference>
<dbReference type="STRING" id="1121881.SAMN02745225_01695"/>
<dbReference type="CDD" id="cd06127">
    <property type="entry name" value="DEDDh"/>
    <property type="match status" value="1"/>
</dbReference>
<dbReference type="GO" id="GO:0003676">
    <property type="term" value="F:nucleic acid binding"/>
    <property type="evidence" value="ECO:0007669"/>
    <property type="project" value="InterPro"/>
</dbReference>
<dbReference type="PANTHER" id="PTHR30231">
    <property type="entry name" value="DNA POLYMERASE III SUBUNIT EPSILON"/>
    <property type="match status" value="1"/>
</dbReference>
<accession>A0A1M4WJM3</accession>
<dbReference type="InterPro" id="IPR036397">
    <property type="entry name" value="RNaseH_sf"/>
</dbReference>
<dbReference type="InterPro" id="IPR013520">
    <property type="entry name" value="Ribonucl_H"/>
</dbReference>
<gene>
    <name evidence="2" type="ORF">SAMN02745225_01695</name>
</gene>
<organism evidence="2 3">
    <name type="scientific">Ferrithrix thermotolerans DSM 19514</name>
    <dbReference type="NCBI Taxonomy" id="1121881"/>
    <lineage>
        <taxon>Bacteria</taxon>
        <taxon>Bacillati</taxon>
        <taxon>Actinomycetota</taxon>
        <taxon>Acidimicrobiia</taxon>
        <taxon>Acidimicrobiales</taxon>
        <taxon>Acidimicrobiaceae</taxon>
        <taxon>Ferrithrix</taxon>
    </lineage>
</organism>
<evidence type="ECO:0000313" key="3">
    <source>
        <dbReference type="Proteomes" id="UP000184295"/>
    </source>
</evidence>
<protein>
    <submittedName>
        <fullName evidence="2">DNA polymerase-3 subunit epsilon</fullName>
    </submittedName>
</protein>
<dbReference type="GO" id="GO:0008408">
    <property type="term" value="F:3'-5' exonuclease activity"/>
    <property type="evidence" value="ECO:0007669"/>
    <property type="project" value="TreeGrafter"/>
</dbReference>
<reference evidence="3" key="1">
    <citation type="submission" date="2016-11" db="EMBL/GenBank/DDBJ databases">
        <authorList>
            <person name="Varghese N."/>
            <person name="Submissions S."/>
        </authorList>
    </citation>
    <scope>NUCLEOTIDE SEQUENCE [LARGE SCALE GENOMIC DNA]</scope>
    <source>
        <strain evidence="3">DSM 19514</strain>
    </source>
</reference>
<dbReference type="Pfam" id="PF00929">
    <property type="entry name" value="RNase_T"/>
    <property type="match status" value="1"/>
</dbReference>
<keyword evidence="3" id="KW-1185">Reference proteome</keyword>
<evidence type="ECO:0000259" key="1">
    <source>
        <dbReference type="SMART" id="SM00479"/>
    </source>
</evidence>
<dbReference type="EMBL" id="FQUL01000026">
    <property type="protein sequence ID" value="SHE81491.1"/>
    <property type="molecule type" value="Genomic_DNA"/>
</dbReference>
<dbReference type="SMART" id="SM00479">
    <property type="entry name" value="EXOIII"/>
    <property type="match status" value="1"/>
</dbReference>
<name>A0A1M4WJM3_9ACTN</name>
<dbReference type="GO" id="GO:0045004">
    <property type="term" value="P:DNA replication proofreading"/>
    <property type="evidence" value="ECO:0007669"/>
    <property type="project" value="TreeGrafter"/>
</dbReference>
<proteinExistence type="predicted"/>
<sequence length="231" mass="26316">MILVFDLETTGVNVEDDLPVSYSLVQYAFGQVVYEAHQIVDPGRPIPKETTAIHRISDEIAQSFGIPLKSALTQLREALINASKMQWIVLGMNVSFDLTLVDRACKRHLGSGLLDLGYNAPTLDVLVIDRHLDRYSKGKRRLSELAHTYDVHTNDNLHNSLVDAKVTLSVLLAILDRFPEMTTVDIRDYQDTMTKYHDEWLESYNHWRQSQGQAPLPRRVWPIDQPYSGLS</sequence>
<dbReference type="Proteomes" id="UP000184295">
    <property type="component" value="Unassembled WGS sequence"/>
</dbReference>
<dbReference type="GO" id="GO:0005829">
    <property type="term" value="C:cytosol"/>
    <property type="evidence" value="ECO:0007669"/>
    <property type="project" value="TreeGrafter"/>
</dbReference>
<dbReference type="Gene3D" id="3.30.420.10">
    <property type="entry name" value="Ribonuclease H-like superfamily/Ribonuclease H"/>
    <property type="match status" value="1"/>
</dbReference>
<dbReference type="InterPro" id="IPR012337">
    <property type="entry name" value="RNaseH-like_sf"/>
</dbReference>
<feature type="domain" description="Exonuclease" evidence="1">
    <location>
        <begin position="1"/>
        <end position="180"/>
    </location>
</feature>
<evidence type="ECO:0000313" key="2">
    <source>
        <dbReference type="EMBL" id="SHE81491.1"/>
    </source>
</evidence>
<dbReference type="AlphaFoldDB" id="A0A1M4WJM3"/>
<dbReference type="PANTHER" id="PTHR30231:SF41">
    <property type="entry name" value="DNA POLYMERASE III SUBUNIT EPSILON"/>
    <property type="match status" value="1"/>
</dbReference>